<dbReference type="SUPFAM" id="SSF56112">
    <property type="entry name" value="Protein kinase-like (PK-like)"/>
    <property type="match status" value="1"/>
</dbReference>
<dbReference type="OrthoDB" id="5125733at2759"/>
<protein>
    <recommendedName>
        <fullName evidence="1">Protein kinase domain-containing protein</fullName>
    </recommendedName>
</protein>
<dbReference type="Pfam" id="PF00069">
    <property type="entry name" value="Pkinase"/>
    <property type="match status" value="1"/>
</dbReference>
<keyword evidence="3" id="KW-1185">Reference proteome</keyword>
<gene>
    <name evidence="2" type="ORF">CSOL1703_00007698</name>
</gene>
<evidence type="ECO:0000313" key="3">
    <source>
        <dbReference type="Proteomes" id="UP000775872"/>
    </source>
</evidence>
<feature type="domain" description="Protein kinase" evidence="1">
    <location>
        <begin position="175"/>
        <end position="458"/>
    </location>
</feature>
<dbReference type="GO" id="GO:0005524">
    <property type="term" value="F:ATP binding"/>
    <property type="evidence" value="ECO:0007669"/>
    <property type="project" value="InterPro"/>
</dbReference>
<dbReference type="PANTHER" id="PTHR24359">
    <property type="entry name" value="SERINE/THREONINE-PROTEIN KINASE SBK1"/>
    <property type="match status" value="1"/>
</dbReference>
<dbReference type="PROSITE" id="PS50011">
    <property type="entry name" value="PROTEIN_KINASE_DOM"/>
    <property type="match status" value="1"/>
</dbReference>
<dbReference type="AlphaFoldDB" id="A0A9N9ZNI0"/>
<dbReference type="EMBL" id="CABFOC020000091">
    <property type="protein sequence ID" value="CAH0058676.1"/>
    <property type="molecule type" value="Genomic_DNA"/>
</dbReference>
<dbReference type="InterPro" id="IPR008271">
    <property type="entry name" value="Ser/Thr_kinase_AS"/>
</dbReference>
<proteinExistence type="predicted"/>
<accession>A0A9N9ZNI0</accession>
<dbReference type="PANTHER" id="PTHR24359:SF1">
    <property type="entry name" value="INHIBITOR OF NUCLEAR FACTOR KAPPA-B KINASE EPSILON SUBUNIT HOMOLOG 1-RELATED"/>
    <property type="match status" value="1"/>
</dbReference>
<dbReference type="Proteomes" id="UP000775872">
    <property type="component" value="Unassembled WGS sequence"/>
</dbReference>
<sequence length="546" mass="63335">MARDIDLRDKISCIEESLSFVPHDMLKSLITQENVEEVLKNTNPKAHELDTWSAAYRGKLASFVIKDANAIFAILLMMKRPRRIEEFFENRLKNEILPISVIGKERPPKVQSRNMHMTMAEDRLRNTFLSSVWEPSDIREFIIKQWIFLSPVLKQSEFEFEFKFDFEMTLPWTPCYSPVEPIRGVYAQVEKRAVPISHFNLTWGQHLIAVKKLTGGRQEKNAKKEADALKLLRTIQSEHVIKGIIYFKKQTMKDSSQTFWHLEFKGEKPELGKDFLVWAVGQLFGLMDAIRMMHDLGLRHGDLKPENILCFPDSSQPGAIPVRLVITDVGLSKAHEKSTSERKEQLREATTTTVSTTRYQPPELKMQRTEDHVLPRCFDVWSAGCIFMEFLVWMLYGKKELLTFTRKTESVEYWEKDDKCFKVRKVVCEQLHAMTQDENCTNDPALVGLADLIKNNFLIIDVWSLVHGRDKNIVSRVSLTRNKSSASTKLMKTSKKLTKRIARVLTNKQRNCSDTLQERYRDTSEQATENIRKIKTEILSRTNGVD</sequence>
<dbReference type="InterPro" id="IPR011009">
    <property type="entry name" value="Kinase-like_dom_sf"/>
</dbReference>
<evidence type="ECO:0000313" key="2">
    <source>
        <dbReference type="EMBL" id="CAH0058676.1"/>
    </source>
</evidence>
<evidence type="ECO:0000259" key="1">
    <source>
        <dbReference type="PROSITE" id="PS50011"/>
    </source>
</evidence>
<comment type="caution">
    <text evidence="2">The sequence shown here is derived from an EMBL/GenBank/DDBJ whole genome shotgun (WGS) entry which is preliminary data.</text>
</comment>
<dbReference type="InterPro" id="IPR000719">
    <property type="entry name" value="Prot_kinase_dom"/>
</dbReference>
<dbReference type="SMART" id="SM00220">
    <property type="entry name" value="S_TKc"/>
    <property type="match status" value="1"/>
</dbReference>
<dbReference type="PROSITE" id="PS00108">
    <property type="entry name" value="PROTEIN_KINASE_ST"/>
    <property type="match status" value="1"/>
</dbReference>
<dbReference type="Gene3D" id="1.10.510.10">
    <property type="entry name" value="Transferase(Phosphotransferase) domain 1"/>
    <property type="match status" value="1"/>
</dbReference>
<dbReference type="GO" id="GO:0004674">
    <property type="term" value="F:protein serine/threonine kinase activity"/>
    <property type="evidence" value="ECO:0007669"/>
    <property type="project" value="TreeGrafter"/>
</dbReference>
<reference evidence="2" key="1">
    <citation type="submission" date="2021-10" db="EMBL/GenBank/DDBJ databases">
        <authorList>
            <person name="Piombo E."/>
        </authorList>
    </citation>
    <scope>NUCLEOTIDE SEQUENCE</scope>
</reference>
<name>A0A9N9ZNI0_9HYPO</name>
<organism evidence="2 3">
    <name type="scientific">Clonostachys solani</name>
    <dbReference type="NCBI Taxonomy" id="160281"/>
    <lineage>
        <taxon>Eukaryota</taxon>
        <taxon>Fungi</taxon>
        <taxon>Dikarya</taxon>
        <taxon>Ascomycota</taxon>
        <taxon>Pezizomycotina</taxon>
        <taxon>Sordariomycetes</taxon>
        <taxon>Hypocreomycetidae</taxon>
        <taxon>Hypocreales</taxon>
        <taxon>Bionectriaceae</taxon>
        <taxon>Clonostachys</taxon>
    </lineage>
</organism>